<proteinExistence type="predicted"/>
<keyword evidence="1" id="KW-0175">Coiled coil</keyword>
<comment type="caution">
    <text evidence="2">The sequence shown here is derived from an EMBL/GenBank/DDBJ whole genome shotgun (WGS) entry which is preliminary data.</text>
</comment>
<dbReference type="AlphaFoldDB" id="A0A8X6S7V2"/>
<gene>
    <name evidence="2" type="primary">AVEN_37904_1</name>
    <name evidence="2" type="ORF">TNCV_3651901</name>
</gene>
<protein>
    <submittedName>
        <fullName evidence="2">Uncharacterized protein</fullName>
    </submittedName>
</protein>
<keyword evidence="3" id="KW-1185">Reference proteome</keyword>
<feature type="coiled-coil region" evidence="1">
    <location>
        <begin position="107"/>
        <end position="194"/>
    </location>
</feature>
<reference evidence="2" key="1">
    <citation type="submission" date="2020-08" db="EMBL/GenBank/DDBJ databases">
        <title>Multicomponent nature underlies the extraordinary mechanical properties of spider dragline silk.</title>
        <authorList>
            <person name="Kono N."/>
            <person name="Nakamura H."/>
            <person name="Mori M."/>
            <person name="Yoshida Y."/>
            <person name="Ohtoshi R."/>
            <person name="Malay A.D."/>
            <person name="Moran D.A.P."/>
            <person name="Tomita M."/>
            <person name="Numata K."/>
            <person name="Arakawa K."/>
        </authorList>
    </citation>
    <scope>NUCLEOTIDE SEQUENCE</scope>
</reference>
<evidence type="ECO:0000313" key="2">
    <source>
        <dbReference type="EMBL" id="GFY06403.1"/>
    </source>
</evidence>
<dbReference type="EMBL" id="BMAU01021259">
    <property type="protein sequence ID" value="GFY06403.1"/>
    <property type="molecule type" value="Genomic_DNA"/>
</dbReference>
<evidence type="ECO:0000256" key="1">
    <source>
        <dbReference type="SAM" id="Coils"/>
    </source>
</evidence>
<evidence type="ECO:0000313" key="3">
    <source>
        <dbReference type="Proteomes" id="UP000887159"/>
    </source>
</evidence>
<accession>A0A8X6S7V2</accession>
<sequence length="387" mass="44916">MGKFWTGMVSIQFNGEFYPFGERSNQDGPKDASGCHLAISTDPYNLLHVQLVQTLKKDISRDVTEAFTASQPLVDQYPELFRSSSSFLDFLFKLCNVPSPPSPYCQGDDLQKRLTAKERELASVEAKLREKDSFYDAEKRDYEAHIKSWREKTIQCEATIKRLQENVLHYEVENNNLREKLSNCQAELDECLHKENNKLNTGLFVHNYQIEEPSRQSALEFSSTGGDDTTCQALEYPSQNERVLGEMVEWKQELRSFLEQFKKDMSTNFTLTTEQNEKISKLLETLHPVQPSSSESSAESKVSVDEISTKLFDTFEQLLHRKLSKDHLKHMLKTFQLDEHFDFLESNLSAVMKKSQRQKVLNHVNNTKYRVKEVIESFFSKIIHLVW</sequence>
<name>A0A8X6S7V2_TRICX</name>
<organism evidence="2 3">
    <name type="scientific">Trichonephila clavipes</name>
    <name type="common">Golden silk orbweaver</name>
    <name type="synonym">Nephila clavipes</name>
    <dbReference type="NCBI Taxonomy" id="2585209"/>
    <lineage>
        <taxon>Eukaryota</taxon>
        <taxon>Metazoa</taxon>
        <taxon>Ecdysozoa</taxon>
        <taxon>Arthropoda</taxon>
        <taxon>Chelicerata</taxon>
        <taxon>Arachnida</taxon>
        <taxon>Araneae</taxon>
        <taxon>Araneomorphae</taxon>
        <taxon>Entelegynae</taxon>
        <taxon>Araneoidea</taxon>
        <taxon>Nephilidae</taxon>
        <taxon>Trichonephila</taxon>
    </lineage>
</organism>
<dbReference type="Proteomes" id="UP000887159">
    <property type="component" value="Unassembled WGS sequence"/>
</dbReference>